<comment type="similarity">
    <text evidence="7">Belongs to the binding-protein-dependent transport system permease family.</text>
</comment>
<evidence type="ECO:0000256" key="2">
    <source>
        <dbReference type="ARBA" id="ARBA00022448"/>
    </source>
</evidence>
<dbReference type="GO" id="GO:0055085">
    <property type="term" value="P:transmembrane transport"/>
    <property type="evidence" value="ECO:0007669"/>
    <property type="project" value="InterPro"/>
</dbReference>
<proteinExistence type="inferred from homology"/>
<keyword evidence="6 7" id="KW-0472">Membrane</keyword>
<accession>A0A1Q5P3Q0</accession>
<evidence type="ECO:0000256" key="1">
    <source>
        <dbReference type="ARBA" id="ARBA00004651"/>
    </source>
</evidence>
<evidence type="ECO:0000259" key="8">
    <source>
        <dbReference type="PROSITE" id="PS50928"/>
    </source>
</evidence>
<evidence type="ECO:0000256" key="3">
    <source>
        <dbReference type="ARBA" id="ARBA00022475"/>
    </source>
</evidence>
<protein>
    <submittedName>
        <fullName evidence="9">Nickel ABC transporter permease subunit NikC</fullName>
    </submittedName>
</protein>
<dbReference type="AlphaFoldDB" id="A0A1Q5P3Q0"/>
<dbReference type="OrthoDB" id="9797472at2"/>
<dbReference type="SUPFAM" id="SSF161098">
    <property type="entry name" value="MetI-like"/>
    <property type="match status" value="1"/>
</dbReference>
<evidence type="ECO:0000256" key="7">
    <source>
        <dbReference type="RuleBase" id="RU363032"/>
    </source>
</evidence>
<keyword evidence="4 7" id="KW-0812">Transmembrane</keyword>
<dbReference type="Pfam" id="PF00528">
    <property type="entry name" value="BPD_transp_1"/>
    <property type="match status" value="1"/>
</dbReference>
<organism evidence="9 10">
    <name type="scientific">Domibacillus mangrovi</name>
    <dbReference type="NCBI Taxonomy" id="1714354"/>
    <lineage>
        <taxon>Bacteria</taxon>
        <taxon>Bacillati</taxon>
        <taxon>Bacillota</taxon>
        <taxon>Bacilli</taxon>
        <taxon>Bacillales</taxon>
        <taxon>Bacillaceae</taxon>
        <taxon>Domibacillus</taxon>
    </lineage>
</organism>
<dbReference type="InterPro" id="IPR035906">
    <property type="entry name" value="MetI-like_sf"/>
</dbReference>
<dbReference type="PANTHER" id="PTHR43386:SF1">
    <property type="entry name" value="D,D-DIPEPTIDE TRANSPORT SYSTEM PERMEASE PROTEIN DDPC-RELATED"/>
    <property type="match status" value="1"/>
</dbReference>
<gene>
    <name evidence="9" type="primary">nikC</name>
    <name evidence="9" type="ORF">BLL40_08440</name>
</gene>
<feature type="transmembrane region" description="Helical" evidence="7">
    <location>
        <begin position="132"/>
        <end position="149"/>
    </location>
</feature>
<evidence type="ECO:0000256" key="4">
    <source>
        <dbReference type="ARBA" id="ARBA00022692"/>
    </source>
</evidence>
<dbReference type="EMBL" id="MRWQ01000006">
    <property type="protein sequence ID" value="OKL36752.1"/>
    <property type="molecule type" value="Genomic_DNA"/>
</dbReference>
<dbReference type="PANTHER" id="PTHR43386">
    <property type="entry name" value="OLIGOPEPTIDE TRANSPORT SYSTEM PERMEASE PROTEIN APPC"/>
    <property type="match status" value="1"/>
</dbReference>
<keyword evidence="10" id="KW-1185">Reference proteome</keyword>
<feature type="transmembrane region" description="Helical" evidence="7">
    <location>
        <begin position="72"/>
        <end position="98"/>
    </location>
</feature>
<dbReference type="STRING" id="1714354.BLL40_08440"/>
<evidence type="ECO:0000313" key="10">
    <source>
        <dbReference type="Proteomes" id="UP000186524"/>
    </source>
</evidence>
<comment type="subcellular location">
    <subcellularLocation>
        <location evidence="1 7">Cell membrane</location>
        <topology evidence="1 7">Multi-pass membrane protein</topology>
    </subcellularLocation>
</comment>
<evidence type="ECO:0000313" key="9">
    <source>
        <dbReference type="EMBL" id="OKL36752.1"/>
    </source>
</evidence>
<dbReference type="InterPro" id="IPR000515">
    <property type="entry name" value="MetI-like"/>
</dbReference>
<feature type="transmembrane region" description="Helical" evidence="7">
    <location>
        <begin position="183"/>
        <end position="203"/>
    </location>
</feature>
<dbReference type="Proteomes" id="UP000186524">
    <property type="component" value="Unassembled WGS sequence"/>
</dbReference>
<dbReference type="GO" id="GO:0005886">
    <property type="term" value="C:plasma membrane"/>
    <property type="evidence" value="ECO:0007669"/>
    <property type="project" value="UniProtKB-SubCell"/>
</dbReference>
<comment type="caution">
    <text evidence="9">The sequence shown here is derived from an EMBL/GenBank/DDBJ whole genome shotgun (WGS) entry which is preliminary data.</text>
</comment>
<dbReference type="InterPro" id="IPR050366">
    <property type="entry name" value="BP-dependent_transpt_permease"/>
</dbReference>
<dbReference type="RefSeq" id="WP_073711476.1">
    <property type="nucleotide sequence ID" value="NZ_MRWQ01000006.1"/>
</dbReference>
<evidence type="ECO:0000256" key="5">
    <source>
        <dbReference type="ARBA" id="ARBA00022989"/>
    </source>
</evidence>
<reference evidence="9 10" key="1">
    <citation type="submission" date="2016-12" db="EMBL/GenBank/DDBJ databases">
        <title>Domibacillus sp. SAOS 44 whole genome sequencing.</title>
        <authorList>
            <person name="Verma A."/>
            <person name="Krishnamurthi S."/>
        </authorList>
    </citation>
    <scope>NUCLEOTIDE SEQUENCE [LARGE SCALE GENOMIC DNA]</scope>
    <source>
        <strain evidence="9 10">SAOS 44</strain>
    </source>
</reference>
<dbReference type="PROSITE" id="PS50928">
    <property type="entry name" value="ABC_TM1"/>
    <property type="match status" value="1"/>
</dbReference>
<keyword evidence="5 7" id="KW-1133">Transmembrane helix</keyword>
<feature type="transmembrane region" description="Helical" evidence="7">
    <location>
        <begin position="7"/>
        <end position="26"/>
    </location>
</feature>
<keyword evidence="3" id="KW-1003">Cell membrane</keyword>
<name>A0A1Q5P3Q0_9BACI</name>
<dbReference type="Gene3D" id="1.10.3720.10">
    <property type="entry name" value="MetI-like"/>
    <property type="match status" value="1"/>
</dbReference>
<evidence type="ECO:0000256" key="6">
    <source>
        <dbReference type="ARBA" id="ARBA00023136"/>
    </source>
</evidence>
<keyword evidence="2 7" id="KW-0813">Transport</keyword>
<feature type="domain" description="ABC transmembrane type-1" evidence="8">
    <location>
        <begin position="74"/>
        <end position="259"/>
    </location>
</feature>
<feature type="transmembrane region" description="Helical" evidence="7">
    <location>
        <begin position="239"/>
        <end position="258"/>
    </location>
</feature>
<dbReference type="CDD" id="cd06261">
    <property type="entry name" value="TM_PBP2"/>
    <property type="match status" value="1"/>
</dbReference>
<sequence>MKKRNKRLPLIISSSLVALLTMVAIFEPWLVLHDPHVINMAMKLQGFSATYPLGTDHLGRCVLSRLIAGARVSLFTTFSILIVTLIISLVVGIVAGYVGGMIDTVLMRVCDILLAMPNFIFALVIVGTLGGGLFNMFIGIVFVSWVWYARMIRNMVLSLKEAPFVKYAQVTGVSRFNIMRVHILPFVFPQIFLLKLIGLGSTILLISELSFLGLGVTAPLAEWGMMISDSKTYLLSNPMLMFIPGFMISLTVLLFNWFGDAVRDALDPKTL</sequence>